<dbReference type="EMBL" id="JAQQWM010000003">
    <property type="protein sequence ID" value="KAK8072552.1"/>
    <property type="molecule type" value="Genomic_DNA"/>
</dbReference>
<keyword evidence="1" id="KW-0175">Coiled coil</keyword>
<dbReference type="PANTHER" id="PTHR39465:SF1">
    <property type="entry name" value="DNA LIGASE D 3'-PHOSPHOESTERASE DOMAIN-CONTAINING PROTEIN"/>
    <property type="match status" value="1"/>
</dbReference>
<feature type="compositionally biased region" description="Low complexity" evidence="2">
    <location>
        <begin position="305"/>
        <end position="314"/>
    </location>
</feature>
<evidence type="ECO:0000259" key="3">
    <source>
        <dbReference type="Pfam" id="PF13298"/>
    </source>
</evidence>
<proteinExistence type="predicted"/>
<accession>A0ABR1VN14</accession>
<dbReference type="PANTHER" id="PTHR39465">
    <property type="entry name" value="DNA LIGASE D, 3'-PHOSPHOESTERASE DOMAIN"/>
    <property type="match status" value="1"/>
</dbReference>
<keyword evidence="5" id="KW-1185">Reference proteome</keyword>
<dbReference type="InterPro" id="IPR014144">
    <property type="entry name" value="LigD_PE_domain"/>
</dbReference>
<dbReference type="Proteomes" id="UP001446871">
    <property type="component" value="Unassembled WGS sequence"/>
</dbReference>
<evidence type="ECO:0000256" key="2">
    <source>
        <dbReference type="SAM" id="MobiDB-lite"/>
    </source>
</evidence>
<protein>
    <recommendedName>
        <fullName evidence="3">DNA ligase D 3'-phosphoesterase domain-containing protein</fullName>
    </recommendedName>
</protein>
<organism evidence="4 5">
    <name type="scientific">Apiospora saccharicola</name>
    <dbReference type="NCBI Taxonomy" id="335842"/>
    <lineage>
        <taxon>Eukaryota</taxon>
        <taxon>Fungi</taxon>
        <taxon>Dikarya</taxon>
        <taxon>Ascomycota</taxon>
        <taxon>Pezizomycotina</taxon>
        <taxon>Sordariomycetes</taxon>
        <taxon>Xylariomycetidae</taxon>
        <taxon>Amphisphaeriales</taxon>
        <taxon>Apiosporaceae</taxon>
        <taxon>Apiospora</taxon>
    </lineage>
</organism>
<evidence type="ECO:0000313" key="5">
    <source>
        <dbReference type="Proteomes" id="UP001446871"/>
    </source>
</evidence>
<gene>
    <name evidence="4" type="ORF">PG996_005900</name>
</gene>
<evidence type="ECO:0000313" key="4">
    <source>
        <dbReference type="EMBL" id="KAK8072552.1"/>
    </source>
</evidence>
<feature type="compositionally biased region" description="Basic and acidic residues" evidence="2">
    <location>
        <begin position="272"/>
        <end position="282"/>
    </location>
</feature>
<feature type="region of interest" description="Disordered" evidence="2">
    <location>
        <begin position="207"/>
        <end position="230"/>
    </location>
</feature>
<feature type="coiled-coil region" evidence="1">
    <location>
        <begin position="351"/>
        <end position="378"/>
    </location>
</feature>
<feature type="region of interest" description="Disordered" evidence="2">
    <location>
        <begin position="1"/>
        <end position="52"/>
    </location>
</feature>
<dbReference type="Pfam" id="PF13298">
    <property type="entry name" value="LigD_N"/>
    <property type="match status" value="1"/>
</dbReference>
<feature type="domain" description="DNA ligase D 3'-phosphoesterase" evidence="3">
    <location>
        <begin position="126"/>
        <end position="262"/>
    </location>
</feature>
<name>A0ABR1VN14_9PEZI</name>
<feature type="region of interest" description="Disordered" evidence="2">
    <location>
        <begin position="271"/>
        <end position="348"/>
    </location>
</feature>
<evidence type="ECO:0000256" key="1">
    <source>
        <dbReference type="SAM" id="Coils"/>
    </source>
</evidence>
<sequence>MKPHEERGLSTNPKPTCAIAKQRDLEWSIEITGSPRDAATDSSDDDCDWDNPRAALSQRQQQQPKPAAVEAGDAKIQDHVGYFSGILSKATLSPFPEHTPHLSVADYRKLYEENFGSPQGAHFIVHQHDHPVAGVHYDLRLQINETSSASWAIMYGLPGDSNSQRLMRNATETRVHCLWNHLIETASVYTGSLLIWDTGTYTVLDRKSKHAPTEDPDSQETASSEESDAPKLTEQEKLHHAFQNRKIRIQLHGTRLPPNYVLNLRLTTQEDAAGRAKADRKPTTRRRRRPVVQNPKDLAPPPMTSSSDNESDSSLPPPGANTETGRSKRKRGPPKAGGTAAEEEDAVLEPVEEAKEGISAMEKELRELEDETVRRTNAYLGATNTINSVHQRKWYLSLDREACGFIKKRRQGRVVWEQNGLVEGTGQLDDQGQEYHENVGARTHRLRFPFYVKGSEVERSVVTGRKGADVLKDEGVDGFIPRKGWKAVLK</sequence>
<reference evidence="4 5" key="1">
    <citation type="submission" date="2023-01" db="EMBL/GenBank/DDBJ databases">
        <title>Analysis of 21 Apiospora genomes using comparative genomics revels a genus with tremendous synthesis potential of carbohydrate active enzymes and secondary metabolites.</title>
        <authorList>
            <person name="Sorensen T."/>
        </authorList>
    </citation>
    <scope>NUCLEOTIDE SEQUENCE [LARGE SCALE GENOMIC DNA]</scope>
    <source>
        <strain evidence="4 5">CBS 83171</strain>
    </source>
</reference>
<comment type="caution">
    <text evidence="4">The sequence shown here is derived from an EMBL/GenBank/DDBJ whole genome shotgun (WGS) entry which is preliminary data.</text>
</comment>
<feature type="compositionally biased region" description="Acidic residues" evidence="2">
    <location>
        <begin position="214"/>
        <end position="227"/>
    </location>
</feature>